<proteinExistence type="predicted"/>
<dbReference type="Gene3D" id="4.10.280.10">
    <property type="entry name" value="Helix-loop-helix DNA-binding domain"/>
    <property type="match status" value="1"/>
</dbReference>
<accession>A0A4Z0GTU4</accession>
<comment type="caution">
    <text evidence="1">The sequence shown here is derived from an EMBL/GenBank/DDBJ whole genome shotgun (WGS) entry which is preliminary data.</text>
</comment>
<evidence type="ECO:0000313" key="1">
    <source>
        <dbReference type="EMBL" id="TGB00158.1"/>
    </source>
</evidence>
<dbReference type="GO" id="GO:0046983">
    <property type="term" value="F:protein dimerization activity"/>
    <property type="evidence" value="ECO:0007669"/>
    <property type="project" value="InterPro"/>
</dbReference>
<name>A0A4Z0GTU4_9BACL</name>
<dbReference type="GO" id="GO:0043937">
    <property type="term" value="P:regulation of sporulation"/>
    <property type="evidence" value="ECO:0007669"/>
    <property type="project" value="InterPro"/>
</dbReference>
<evidence type="ECO:0000313" key="2">
    <source>
        <dbReference type="Proteomes" id="UP000298347"/>
    </source>
</evidence>
<dbReference type="RefSeq" id="WP_135346804.1">
    <property type="nucleotide sequence ID" value="NZ_SRJD01000001.1"/>
</dbReference>
<dbReference type="Proteomes" id="UP000298347">
    <property type="component" value="Unassembled WGS sequence"/>
</dbReference>
<dbReference type="AlphaFoldDB" id="A0A4Z0GTU4"/>
<dbReference type="Pfam" id="PF09388">
    <property type="entry name" value="SpoOE-like"/>
    <property type="match status" value="1"/>
</dbReference>
<keyword evidence="2" id="KW-1185">Reference proteome</keyword>
<reference evidence="1 2" key="1">
    <citation type="journal article" date="2015" name="Int. J. Syst. Evol. Microbiol.">
        <title>Sporolactobacillus shoreae sp. nov. and Sporolactobacillus spathodeae sp. nov., two spore-forming lactic acid bacteria isolated from tree barks in Thailand.</title>
        <authorList>
            <person name="Thamacharoensuk T."/>
            <person name="Kitahara M."/>
            <person name="Ohkuma M."/>
            <person name="Thongchul N."/>
            <person name="Tanasupawat S."/>
        </authorList>
    </citation>
    <scope>NUCLEOTIDE SEQUENCE [LARGE SCALE GENOMIC DNA]</scope>
    <source>
        <strain evidence="1 2">BK92</strain>
    </source>
</reference>
<dbReference type="InterPro" id="IPR036638">
    <property type="entry name" value="HLH_DNA-bd_sf"/>
</dbReference>
<protein>
    <submittedName>
        <fullName evidence="1">Aspartyl-phosphate phosphatase Spo0E family protein</fullName>
    </submittedName>
</protein>
<dbReference type="SUPFAM" id="SSF140500">
    <property type="entry name" value="BAS1536-like"/>
    <property type="match status" value="1"/>
</dbReference>
<dbReference type="EMBL" id="SRJD01000001">
    <property type="protein sequence ID" value="TGB00158.1"/>
    <property type="molecule type" value="Genomic_DNA"/>
</dbReference>
<dbReference type="InterPro" id="IPR018540">
    <property type="entry name" value="Spo0E-like"/>
</dbReference>
<dbReference type="InterPro" id="IPR037208">
    <property type="entry name" value="Spo0E-like_sf"/>
</dbReference>
<dbReference type="OrthoDB" id="2973859at2"/>
<gene>
    <name evidence="1" type="ORF">E4665_00325</name>
</gene>
<organism evidence="1 2">
    <name type="scientific">Sporolactobacillus shoreae</name>
    <dbReference type="NCBI Taxonomy" id="1465501"/>
    <lineage>
        <taxon>Bacteria</taxon>
        <taxon>Bacillati</taxon>
        <taxon>Bacillota</taxon>
        <taxon>Bacilli</taxon>
        <taxon>Bacillales</taxon>
        <taxon>Sporolactobacillaceae</taxon>
        <taxon>Sporolactobacillus</taxon>
    </lineage>
</organism>
<sequence>MKIEEIEAKREQLIFTARMYGMYAEETLRCSQELDHMIVEVQSREFPFS</sequence>